<feature type="domain" description="Methyltransferase type 11" evidence="1">
    <location>
        <begin position="112"/>
        <end position="192"/>
    </location>
</feature>
<dbReference type="RefSeq" id="WP_187553915.1">
    <property type="nucleotide sequence ID" value="NZ_BMZL01000002.1"/>
</dbReference>
<gene>
    <name evidence="2" type="ORF">H9L16_07635</name>
</gene>
<dbReference type="GO" id="GO:0008757">
    <property type="term" value="F:S-adenosylmethionine-dependent methyltransferase activity"/>
    <property type="evidence" value="ECO:0007669"/>
    <property type="project" value="InterPro"/>
</dbReference>
<proteinExistence type="predicted"/>
<dbReference type="GO" id="GO:0032259">
    <property type="term" value="P:methylation"/>
    <property type="evidence" value="ECO:0007669"/>
    <property type="project" value="UniProtKB-KW"/>
</dbReference>
<evidence type="ECO:0000259" key="1">
    <source>
        <dbReference type="Pfam" id="PF08241"/>
    </source>
</evidence>
<dbReference type="CDD" id="cd02440">
    <property type="entry name" value="AdoMet_MTases"/>
    <property type="match status" value="1"/>
</dbReference>
<protein>
    <submittedName>
        <fullName evidence="2">Class I SAM-dependent methyltransferase</fullName>
    </submittedName>
</protein>
<dbReference type="Gene3D" id="3.40.50.150">
    <property type="entry name" value="Vaccinia Virus protein VP39"/>
    <property type="match status" value="1"/>
</dbReference>
<keyword evidence="2" id="KW-0808">Transferase</keyword>
<keyword evidence="3" id="KW-1185">Reference proteome</keyword>
<accession>A0A7G9SU77</accession>
<dbReference type="AlphaFoldDB" id="A0A7G9SU77"/>
<evidence type="ECO:0000313" key="2">
    <source>
        <dbReference type="EMBL" id="QNN71402.1"/>
    </source>
</evidence>
<dbReference type="KEGG" id="tcn:H9L16_07635"/>
<dbReference type="Pfam" id="PF08241">
    <property type="entry name" value="Methyltransf_11"/>
    <property type="match status" value="1"/>
</dbReference>
<dbReference type="InterPro" id="IPR013216">
    <property type="entry name" value="Methyltransf_11"/>
</dbReference>
<dbReference type="EMBL" id="CP060719">
    <property type="protein sequence ID" value="QNN71402.1"/>
    <property type="molecule type" value="Genomic_DNA"/>
</dbReference>
<evidence type="ECO:0000313" key="3">
    <source>
        <dbReference type="Proteomes" id="UP000515804"/>
    </source>
</evidence>
<reference evidence="2 3" key="1">
    <citation type="submission" date="2020-08" db="EMBL/GenBank/DDBJ databases">
        <title>Genome sequence of Thermomonas carbonis KCTC 42013T.</title>
        <authorList>
            <person name="Hyun D.-W."/>
            <person name="Bae J.-W."/>
        </authorList>
    </citation>
    <scope>NUCLEOTIDE SEQUENCE [LARGE SCALE GENOMIC DNA]</scope>
    <source>
        <strain evidence="2 3">KCTC 42013</strain>
    </source>
</reference>
<sequence length="277" mass="31406">MQEIHFNFDVESHRLDHPEMTATWLFSQRLLECRDVIDGMQILCSICRDFTRLTPLFEGQAIDLREGMQCSSCKMSARLRAGAGLLDHLVDSSHEIYITEQSTRLYALLQARYPNLRGSEFEPHTQRRAEMAAYLASIGGHGEVVFEDVTRLSMGCATMDAIVSFDVLEHVPDYRKALREFRRVLRPGGCMIATFPFTDTAETIIRASLTESGEIIHHHEPEYHGDPLGGQVLCFQHFGWDILRCARDAGFATATMTMPWAPEQGLLYGNWMFVAKA</sequence>
<dbReference type="SUPFAM" id="SSF53335">
    <property type="entry name" value="S-adenosyl-L-methionine-dependent methyltransferases"/>
    <property type="match status" value="1"/>
</dbReference>
<keyword evidence="2" id="KW-0489">Methyltransferase</keyword>
<dbReference type="InterPro" id="IPR029063">
    <property type="entry name" value="SAM-dependent_MTases_sf"/>
</dbReference>
<name>A0A7G9SU77_9GAMM</name>
<dbReference type="Proteomes" id="UP000515804">
    <property type="component" value="Chromosome"/>
</dbReference>
<organism evidence="2 3">
    <name type="scientific">Thermomonas carbonis</name>
    <dbReference type="NCBI Taxonomy" id="1463158"/>
    <lineage>
        <taxon>Bacteria</taxon>
        <taxon>Pseudomonadati</taxon>
        <taxon>Pseudomonadota</taxon>
        <taxon>Gammaproteobacteria</taxon>
        <taxon>Lysobacterales</taxon>
        <taxon>Lysobacteraceae</taxon>
        <taxon>Thermomonas</taxon>
    </lineage>
</organism>